<gene>
    <name evidence="2" type="ORF">GGP61_002931</name>
</gene>
<dbReference type="RefSeq" id="WP_259124324.1">
    <property type="nucleotide sequence ID" value="NZ_JANUAE010000012.1"/>
</dbReference>
<feature type="domain" description="Mannosylglycerate hydrolase MGH1-like glycoside hydrolase" evidence="1">
    <location>
        <begin position="334"/>
        <end position="668"/>
    </location>
</feature>
<name>A0A9X2TKZ1_9BACT</name>
<organism evidence="2 3">
    <name type="scientific">Salinibacter ruber</name>
    <dbReference type="NCBI Taxonomy" id="146919"/>
    <lineage>
        <taxon>Bacteria</taxon>
        <taxon>Pseudomonadati</taxon>
        <taxon>Rhodothermota</taxon>
        <taxon>Rhodothermia</taxon>
        <taxon>Rhodothermales</taxon>
        <taxon>Salinibacteraceae</taxon>
        <taxon>Salinibacter</taxon>
    </lineage>
</organism>
<protein>
    <recommendedName>
        <fullName evidence="1">Mannosylglycerate hydrolase MGH1-like glycoside hydrolase domain-containing protein</fullName>
    </recommendedName>
</protein>
<dbReference type="Proteomes" id="UP001155057">
    <property type="component" value="Unassembled WGS sequence"/>
</dbReference>
<proteinExistence type="predicted"/>
<dbReference type="InterPro" id="IPR012341">
    <property type="entry name" value="6hp_glycosidase-like_sf"/>
</dbReference>
<dbReference type="AlphaFoldDB" id="A0A9X2TKZ1"/>
<evidence type="ECO:0000313" key="3">
    <source>
        <dbReference type="Proteomes" id="UP001155057"/>
    </source>
</evidence>
<dbReference type="PANTHER" id="PTHR34987:SF6">
    <property type="entry name" value="ALPHA-L-RHAMNOSIDASE SIX-HAIRPIN GLYCOSIDASE DOMAIN-CONTAINING PROTEIN"/>
    <property type="match status" value="1"/>
</dbReference>
<accession>A0A9X2TKZ1</accession>
<dbReference type="EMBL" id="JANUAE010000012">
    <property type="protein sequence ID" value="MCS3711298.1"/>
    <property type="molecule type" value="Genomic_DNA"/>
</dbReference>
<dbReference type="InterPro" id="IPR008928">
    <property type="entry name" value="6-hairpin_glycosidase_sf"/>
</dbReference>
<dbReference type="Pfam" id="PF22422">
    <property type="entry name" value="MGH1-like_GH"/>
    <property type="match status" value="1"/>
</dbReference>
<dbReference type="InterPro" id="IPR054491">
    <property type="entry name" value="MGH1-like_GH"/>
</dbReference>
<comment type="caution">
    <text evidence="2">The sequence shown here is derived from an EMBL/GenBank/DDBJ whole genome shotgun (WGS) entry which is preliminary data.</text>
</comment>
<sequence length="743" mass="84527">MDDFDARGHLQRPDKWYLGAGDRLTWTPPHPQWLDTPGFWDEAHYYDLSLAPVFTVTLLTADGTALPLRTTGRDWKPDRLRQNYDVPETPLHVTEHRTAHANDVLASTFSVENAGDADCPVCLVAWTLQPSATPDAPGPLTDLTAEDGQLRFVRPLQSEDRPTHDVGCALGLSRPLAARSVVPSESGPDQPRWAYTPFYETAGSDTLGPAPTLADLDASVVYLGLQANLTVAPDDPETVSVAFGVARDATQAGTQVTDVLANDPPVRSAVFWDDYFDDLPSFECSDPYLQRYYWHRWYGLELFTRRHPEGHYQHPAVYEGPEYFRKHVTYSAQSHMLETRWQSDPAVAQGSLLNFLDHQHPDGDLTGHLYPHDADEESFYHTNWGHIWPVHRIHPDGDFLQHAYDGLSKYVDYFDAERDPDDSGLYDIWNHYETGQEYMNRYQAVSDEADEIHWGRIFRLKGVDAAVQLYQTKKALTRMADALDRPAKAEQWRARAATTKTAVLDHMWDPEAELFFDVDPETGERTEVKAAVCFYPYFTDIVDERHLPGLKEHLFDPTEFWTEHPVPASSADDPYFSDVPHWKGQRKNCPWNGRVWPMTNSHVAEAICQAALRFDDDALRQRGAEFIRRFVYMMFDDGDPERPNCFEHYNPSTGQPCRYRGIDDYQHSWVVDLLIKYAAGIRPGDETVTIDPFPFDVAHLAIDEVPVRDVSLGVTRTDDRYAVRVDGERVDEQPLGTSVTLSL</sequence>
<evidence type="ECO:0000259" key="1">
    <source>
        <dbReference type="Pfam" id="PF22422"/>
    </source>
</evidence>
<dbReference type="GO" id="GO:0005975">
    <property type="term" value="P:carbohydrate metabolic process"/>
    <property type="evidence" value="ECO:0007669"/>
    <property type="project" value="InterPro"/>
</dbReference>
<dbReference type="Gene3D" id="1.50.10.10">
    <property type="match status" value="1"/>
</dbReference>
<evidence type="ECO:0000313" key="2">
    <source>
        <dbReference type="EMBL" id="MCS3711298.1"/>
    </source>
</evidence>
<dbReference type="PANTHER" id="PTHR34987">
    <property type="entry name" value="C, PUTATIVE (AFU_ORTHOLOGUE AFUA_3G02880)-RELATED"/>
    <property type="match status" value="1"/>
</dbReference>
<reference evidence="2" key="1">
    <citation type="submission" date="2022-08" db="EMBL/GenBank/DDBJ databases">
        <title>Genomic Encyclopedia of Type Strains, Phase V (KMG-V): Genome sequencing to study the core and pangenomes of soil and plant-associated prokaryotes.</title>
        <authorList>
            <person name="Whitman W."/>
        </authorList>
    </citation>
    <scope>NUCLEOTIDE SEQUENCE</scope>
    <source>
        <strain evidence="2">SP3049</strain>
    </source>
</reference>
<dbReference type="SUPFAM" id="SSF48208">
    <property type="entry name" value="Six-hairpin glycosidases"/>
    <property type="match status" value="1"/>
</dbReference>